<feature type="transmembrane region" description="Helical" evidence="7">
    <location>
        <begin position="292"/>
        <end position="322"/>
    </location>
</feature>
<evidence type="ECO:0000256" key="2">
    <source>
        <dbReference type="ARBA" id="ARBA00022475"/>
    </source>
</evidence>
<evidence type="ECO:0000256" key="6">
    <source>
        <dbReference type="ARBA" id="ARBA00038076"/>
    </source>
</evidence>
<dbReference type="EMBL" id="JH600068">
    <property type="protein sequence ID" value="EIG52595.1"/>
    <property type="molecule type" value="Genomic_DNA"/>
</dbReference>
<dbReference type="GO" id="GO:0005886">
    <property type="term" value="C:plasma membrane"/>
    <property type="evidence" value="ECO:0007669"/>
    <property type="project" value="UniProtKB-SubCell"/>
</dbReference>
<dbReference type="AlphaFoldDB" id="I2PYI9"/>
<dbReference type="InterPro" id="IPR003838">
    <property type="entry name" value="ABC3_permease_C"/>
</dbReference>
<dbReference type="InterPro" id="IPR050250">
    <property type="entry name" value="Macrolide_Exporter_MacB"/>
</dbReference>
<dbReference type="InterPro" id="IPR025857">
    <property type="entry name" value="MacB_PCD"/>
</dbReference>
<accession>I2PYI9</accession>
<dbReference type="Pfam" id="PF12704">
    <property type="entry name" value="MacB_PCD"/>
    <property type="match status" value="1"/>
</dbReference>
<feature type="domain" description="MacB-like periplasmic core" evidence="9">
    <location>
        <begin position="56"/>
        <end position="264"/>
    </location>
</feature>
<keyword evidence="4 7" id="KW-1133">Transmembrane helix</keyword>
<comment type="similarity">
    <text evidence="6">Belongs to the ABC-4 integral membrane protein family.</text>
</comment>
<protein>
    <submittedName>
        <fullName evidence="10">ABC-type antimicrobial peptide transport system, permease component</fullName>
    </submittedName>
</protein>
<gene>
    <name evidence="10" type="ORF">DesU5LDRAFT_0894</name>
</gene>
<keyword evidence="2" id="KW-1003">Cell membrane</keyword>
<dbReference type="Pfam" id="PF02687">
    <property type="entry name" value="FtsX"/>
    <property type="match status" value="1"/>
</dbReference>
<dbReference type="eggNOG" id="COG0577">
    <property type="taxonomic scope" value="Bacteria"/>
</dbReference>
<evidence type="ECO:0000256" key="4">
    <source>
        <dbReference type="ARBA" id="ARBA00022989"/>
    </source>
</evidence>
<name>I2PYI9_9BACT</name>
<evidence type="ECO:0000313" key="10">
    <source>
        <dbReference type="EMBL" id="EIG52595.1"/>
    </source>
</evidence>
<organism evidence="10">
    <name type="scientific">Desulfovibrio sp. U5L</name>
    <dbReference type="NCBI Taxonomy" id="596152"/>
    <lineage>
        <taxon>Bacteria</taxon>
        <taxon>Pseudomonadati</taxon>
        <taxon>Thermodesulfobacteriota</taxon>
        <taxon>Desulfovibrionia</taxon>
        <taxon>Desulfovibrionales</taxon>
        <taxon>Desulfovibrionaceae</taxon>
        <taxon>Desulfovibrio</taxon>
    </lineage>
</organism>
<proteinExistence type="inferred from homology"/>
<evidence type="ECO:0000256" key="5">
    <source>
        <dbReference type="ARBA" id="ARBA00023136"/>
    </source>
</evidence>
<evidence type="ECO:0000256" key="7">
    <source>
        <dbReference type="SAM" id="Phobius"/>
    </source>
</evidence>
<dbReference type="HOGENOM" id="CLU_000604_8_0_7"/>
<dbReference type="PANTHER" id="PTHR30572">
    <property type="entry name" value="MEMBRANE COMPONENT OF TRANSPORTER-RELATED"/>
    <property type="match status" value="1"/>
</dbReference>
<evidence type="ECO:0000256" key="3">
    <source>
        <dbReference type="ARBA" id="ARBA00022692"/>
    </source>
</evidence>
<feature type="transmembrane region" description="Helical" evidence="7">
    <location>
        <begin position="52"/>
        <end position="72"/>
    </location>
</feature>
<feature type="domain" description="ABC3 transporter permease C-terminal" evidence="8">
    <location>
        <begin position="304"/>
        <end position="416"/>
    </location>
</feature>
<comment type="subcellular location">
    <subcellularLocation>
        <location evidence="1">Cell membrane</location>
        <topology evidence="1">Multi-pass membrane protein</topology>
    </subcellularLocation>
</comment>
<feature type="transmembrane region" description="Helical" evidence="7">
    <location>
        <begin position="385"/>
        <end position="407"/>
    </location>
</feature>
<evidence type="ECO:0000259" key="9">
    <source>
        <dbReference type="Pfam" id="PF12704"/>
    </source>
</evidence>
<dbReference type="GO" id="GO:0022857">
    <property type="term" value="F:transmembrane transporter activity"/>
    <property type="evidence" value="ECO:0007669"/>
    <property type="project" value="TreeGrafter"/>
</dbReference>
<sequence>MPSRYPTMAIGKRKQITVAELDRIRRRGAGPLRYYDLVRVSVREVLRKRRRYIGVLASIALGMAGFIVIITMGNDLKKNFNNDLDLLGGATIINAMFEQPQLDRQEWFRDRTLEAVGRIPGVLDTTKVALKTSALTTWHDRLFGFNLVGCEANYWKVFSFNAAAGRLFDEKDIEEGSRVCVVGSDLARQIFGGDKEALGQILSIDDNLYTVIGILGGVRAGDRSLFVFLPITTARARVVGISQPYSSYIRCATWDDVAPVAKAVPGVVKANQSDRGLRINVAWEPLKQVQRIFWWVELFIYSSIVATMILGGFGIWNIMMATVTSRTREIGLKKAMGALDTDILYQFLFEALCVTLSSSVFGVILGRIGIEYMSRMLGSRPPEGLFFICLMMGLGFAAVLGVGAGLYPSIRASRMQVVDAMRYE</sequence>
<dbReference type="PANTHER" id="PTHR30572:SF4">
    <property type="entry name" value="ABC TRANSPORTER PERMEASE YTRF"/>
    <property type="match status" value="1"/>
</dbReference>
<evidence type="ECO:0000256" key="1">
    <source>
        <dbReference type="ARBA" id="ARBA00004651"/>
    </source>
</evidence>
<keyword evidence="5 7" id="KW-0472">Membrane</keyword>
<reference evidence="10" key="1">
    <citation type="submission" date="2011-11" db="EMBL/GenBank/DDBJ databases">
        <title>Improved High-Quality Draft sequence of Desulfovibrio sp. U5L.</title>
        <authorList>
            <consortium name="US DOE Joint Genome Institute"/>
            <person name="Lucas S."/>
            <person name="Han J."/>
            <person name="Lapidus A."/>
            <person name="Cheng J.-F."/>
            <person name="Goodwin L."/>
            <person name="Pitluck S."/>
            <person name="Peters L."/>
            <person name="Ovchinnikova G."/>
            <person name="Held B."/>
            <person name="Detter J.C."/>
            <person name="Han C."/>
            <person name="Tapia R."/>
            <person name="Land M."/>
            <person name="Hauser L."/>
            <person name="Kyrpides N."/>
            <person name="Ivanova N."/>
            <person name="Pagani I."/>
            <person name="Gabster J."/>
            <person name="Walker C."/>
            <person name="Stolyar S."/>
            <person name="Stahl D."/>
            <person name="Arkin A."/>
            <person name="Dehal P."/>
            <person name="Hazen T."/>
            <person name="Woyke T."/>
        </authorList>
    </citation>
    <scope>NUCLEOTIDE SEQUENCE [LARGE SCALE GENOMIC DNA]</scope>
    <source>
        <strain evidence="10">U5L</strain>
    </source>
</reference>
<keyword evidence="3 7" id="KW-0812">Transmembrane</keyword>
<dbReference type="STRING" id="596152.DesU5LDRAFT_0894"/>
<evidence type="ECO:0000259" key="8">
    <source>
        <dbReference type="Pfam" id="PF02687"/>
    </source>
</evidence>
<feature type="transmembrane region" description="Helical" evidence="7">
    <location>
        <begin position="343"/>
        <end position="365"/>
    </location>
</feature>